<dbReference type="PANTHER" id="PTHR33055:SF13">
    <property type="entry name" value="TRANSPOSASE"/>
    <property type="match status" value="1"/>
</dbReference>
<accession>A0A1T4Z456</accession>
<organism evidence="4 5">
    <name type="scientific">Prosthecobacter debontii</name>
    <dbReference type="NCBI Taxonomy" id="48467"/>
    <lineage>
        <taxon>Bacteria</taxon>
        <taxon>Pseudomonadati</taxon>
        <taxon>Verrucomicrobiota</taxon>
        <taxon>Verrucomicrobiia</taxon>
        <taxon>Verrucomicrobiales</taxon>
        <taxon>Verrucomicrobiaceae</taxon>
        <taxon>Prosthecobacter</taxon>
    </lineage>
</organism>
<dbReference type="EMBL" id="FUYE01000030">
    <property type="protein sequence ID" value="SKB08847.1"/>
    <property type="molecule type" value="Genomic_DNA"/>
</dbReference>
<evidence type="ECO:0000313" key="4">
    <source>
        <dbReference type="EMBL" id="SKB08847.1"/>
    </source>
</evidence>
<gene>
    <name evidence="4" type="ORF">SAMN02745166_05041</name>
</gene>
<proteinExistence type="predicted"/>
<evidence type="ECO:0000313" key="5">
    <source>
        <dbReference type="Proteomes" id="UP000190774"/>
    </source>
</evidence>
<keyword evidence="1" id="KW-0175">Coiled coil</keyword>
<dbReference type="NCBIfam" id="NF033542">
    <property type="entry name" value="transpos_IS110"/>
    <property type="match status" value="1"/>
</dbReference>
<feature type="domain" description="Transposase IS116/IS110/IS902 C-terminal" evidence="3">
    <location>
        <begin position="158"/>
        <end position="228"/>
    </location>
</feature>
<protein>
    <submittedName>
        <fullName evidence="4">Transposase</fullName>
    </submittedName>
</protein>
<name>A0A1T4Z456_9BACT</name>
<dbReference type="GO" id="GO:0006313">
    <property type="term" value="P:DNA transposition"/>
    <property type="evidence" value="ECO:0007669"/>
    <property type="project" value="InterPro"/>
</dbReference>
<dbReference type="STRING" id="48467.SAMN02745166_05041"/>
<evidence type="ECO:0000256" key="1">
    <source>
        <dbReference type="SAM" id="Coils"/>
    </source>
</evidence>
<dbReference type="InterPro" id="IPR002525">
    <property type="entry name" value="Transp_IS110-like_N"/>
</dbReference>
<dbReference type="Pfam" id="PF02371">
    <property type="entry name" value="Transposase_20"/>
    <property type="match status" value="1"/>
</dbReference>
<dbReference type="Pfam" id="PF01548">
    <property type="entry name" value="DEDD_Tnp_IS110"/>
    <property type="match status" value="1"/>
</dbReference>
<feature type="coiled-coil region" evidence="1">
    <location>
        <begin position="121"/>
        <end position="148"/>
    </location>
</feature>
<evidence type="ECO:0000259" key="2">
    <source>
        <dbReference type="Pfam" id="PF01548"/>
    </source>
</evidence>
<dbReference type="InterPro" id="IPR003346">
    <property type="entry name" value="Transposase_20"/>
</dbReference>
<dbReference type="Proteomes" id="UP000190774">
    <property type="component" value="Unassembled WGS sequence"/>
</dbReference>
<dbReference type="PANTHER" id="PTHR33055">
    <property type="entry name" value="TRANSPOSASE FOR INSERTION SEQUENCE ELEMENT IS1111A"/>
    <property type="match status" value="1"/>
</dbReference>
<keyword evidence="5" id="KW-1185">Reference proteome</keyword>
<reference evidence="5" key="1">
    <citation type="submission" date="2017-02" db="EMBL/GenBank/DDBJ databases">
        <authorList>
            <person name="Varghese N."/>
            <person name="Submissions S."/>
        </authorList>
    </citation>
    <scope>NUCLEOTIDE SEQUENCE [LARGE SCALE GENOMIC DNA]</scope>
    <source>
        <strain evidence="5">ATCC 700200</strain>
    </source>
</reference>
<dbReference type="GO" id="GO:0004803">
    <property type="term" value="F:transposase activity"/>
    <property type="evidence" value="ECO:0007669"/>
    <property type="project" value="InterPro"/>
</dbReference>
<dbReference type="GO" id="GO:0003677">
    <property type="term" value="F:DNA binding"/>
    <property type="evidence" value="ECO:0007669"/>
    <property type="project" value="InterPro"/>
</dbReference>
<evidence type="ECO:0000259" key="3">
    <source>
        <dbReference type="Pfam" id="PF02371"/>
    </source>
</evidence>
<sequence length="339" mass="38243">MLARHLKKKGIACDVIAPSLTPKGSGDKIKTDRRDARMLARLHRAGELTAVHVPDERDEAIRDLCRARTDAVQDLRSGRYQLKAFLLRNGYRYTETTAWSTAHMRYLRELSLPHAAMKVVLEEYLQAIDAASERIERIEVHMKALLADWHMQPVVLALMGLKGYQTVAAMITVSEIGDIHRFPHPRQLMAYLGLVPSESSSGGSRAQGSITKCGNGHLRWIFNECAQHYRLPPKVSSPLTTRQEAIPKAHRRQVIEISWRCQNRLHEKGRKLAARGKTRQKVQTALARELSAFVWEVMRVVIPRADGTRAASTARTLKPLEAAQPAAKKKGRNYTLKTK</sequence>
<feature type="domain" description="Transposase IS110-like N-terminal" evidence="2">
    <location>
        <begin position="27"/>
        <end position="87"/>
    </location>
</feature>
<dbReference type="AlphaFoldDB" id="A0A1T4Z456"/>
<dbReference type="InterPro" id="IPR047650">
    <property type="entry name" value="Transpos_IS110"/>
</dbReference>